<feature type="domain" description="Dihydroprymidine dehydrogenase" evidence="6">
    <location>
        <begin position="25"/>
        <end position="139"/>
    </location>
</feature>
<dbReference type="Pfam" id="PF07992">
    <property type="entry name" value="Pyr_redox_2"/>
    <property type="match status" value="1"/>
</dbReference>
<evidence type="ECO:0000259" key="6">
    <source>
        <dbReference type="Pfam" id="PF14691"/>
    </source>
</evidence>
<dbReference type="InterPro" id="IPR036188">
    <property type="entry name" value="FAD/NAD-bd_sf"/>
</dbReference>
<dbReference type="GO" id="GO:0016639">
    <property type="term" value="F:oxidoreductase activity, acting on the CH-NH2 group of donors, NAD or NADP as acceptor"/>
    <property type="evidence" value="ECO:0007669"/>
    <property type="project" value="InterPro"/>
</dbReference>
<accession>A0A9D0Z4H2</accession>
<dbReference type="EMBL" id="DVFN01000023">
    <property type="protein sequence ID" value="HIQ69047.1"/>
    <property type="molecule type" value="Genomic_DNA"/>
</dbReference>
<dbReference type="InterPro" id="IPR023753">
    <property type="entry name" value="FAD/NAD-binding_dom"/>
</dbReference>
<evidence type="ECO:0000256" key="3">
    <source>
        <dbReference type="ARBA" id="ARBA00023164"/>
    </source>
</evidence>
<proteinExistence type="predicted"/>
<feature type="domain" description="FAD/NAD(P)-binding" evidence="5">
    <location>
        <begin position="154"/>
        <end position="466"/>
    </location>
</feature>
<evidence type="ECO:0000259" key="5">
    <source>
        <dbReference type="Pfam" id="PF07992"/>
    </source>
</evidence>
<dbReference type="PANTHER" id="PTHR43100:SF3">
    <property type="entry name" value="FAD_NAD(P)-BINDING DOMAIN-CONTAINING PROTEIN"/>
    <property type="match status" value="1"/>
</dbReference>
<dbReference type="InterPro" id="IPR051394">
    <property type="entry name" value="Glutamate_Synthase"/>
</dbReference>
<dbReference type="SUPFAM" id="SSF46548">
    <property type="entry name" value="alpha-helical ferredoxin"/>
    <property type="match status" value="1"/>
</dbReference>
<evidence type="ECO:0000256" key="1">
    <source>
        <dbReference type="ARBA" id="ARBA00022605"/>
    </source>
</evidence>
<dbReference type="Pfam" id="PF14691">
    <property type="entry name" value="Fer4_20"/>
    <property type="match status" value="1"/>
</dbReference>
<dbReference type="Gene3D" id="3.50.50.60">
    <property type="entry name" value="FAD/NAD(P)-binding domain"/>
    <property type="match status" value="2"/>
</dbReference>
<evidence type="ECO:0000256" key="2">
    <source>
        <dbReference type="ARBA" id="ARBA00023002"/>
    </source>
</evidence>
<sequence length="483" mass="52043">MGKTTGFLDYVRREDPVRDPARRVGDYEEFHGVLPPQARQEQGGRCMNCGVPFCQSGMELEGVVYGCPLHNLIPEWNDMIWQGNGGHALSRLLKTNCFPEFTGRVCPALCETACVCGLHGQPVTIRENELQIIENAFAQGLMQPRTPAVRSDKTVAVIGSGPAGLAAADLLNRRGHTVTVFERDDRLGGLLMYGIPNMKLDKQVILRRIDLMTREGVRFRVNAEINASNAQALLEDYDAVLLCCGATEPRAFPQAGEVPGVSYALPYLKAATRALLGGEADPVLSAAGKHVVVVGAGDTSADCIATAIRQGAASVTQLIRKPQALVEPRDNLWGNPIPFHDYAEDEAVAKFGASPRQYETVVDHIETNESGKLVGVVTAKTRWTVKNGKAKMEVLEADKTLIPADLLLIASGFSGCEKSVLDAFGLERTKRGVAAAEDYATANPQVFVAGDMRRGPSLVVWAIAEGRAAAQAVDAYLLGYSNL</sequence>
<dbReference type="InterPro" id="IPR009051">
    <property type="entry name" value="Helical_ferredxn"/>
</dbReference>
<dbReference type="InterPro" id="IPR006005">
    <property type="entry name" value="Glut_synth_ssu1"/>
</dbReference>
<keyword evidence="1" id="KW-0028">Amino-acid biosynthesis</keyword>
<dbReference type="AlphaFoldDB" id="A0A9D0Z4H2"/>
<reference evidence="7" key="1">
    <citation type="submission" date="2020-10" db="EMBL/GenBank/DDBJ databases">
        <authorList>
            <person name="Gilroy R."/>
        </authorList>
    </citation>
    <scope>NUCLEOTIDE SEQUENCE</scope>
    <source>
        <strain evidence="7">ChiSjej2B20-13462</strain>
    </source>
</reference>
<dbReference type="InterPro" id="IPR028261">
    <property type="entry name" value="DPD_II"/>
</dbReference>
<comment type="caution">
    <text evidence="7">The sequence shown here is derived from an EMBL/GenBank/DDBJ whole genome shotgun (WGS) entry which is preliminary data.</text>
</comment>
<evidence type="ECO:0000256" key="4">
    <source>
        <dbReference type="ARBA" id="ARBA00029440"/>
    </source>
</evidence>
<dbReference type="GO" id="GO:0051536">
    <property type="term" value="F:iron-sulfur cluster binding"/>
    <property type="evidence" value="ECO:0007669"/>
    <property type="project" value="InterPro"/>
</dbReference>
<dbReference type="SUPFAM" id="SSF51971">
    <property type="entry name" value="Nucleotide-binding domain"/>
    <property type="match status" value="1"/>
</dbReference>
<name>A0A9D0Z4H2_9FIRM</name>
<protein>
    <submittedName>
        <fullName evidence="7">Glutamate synthase subunit beta</fullName>
    </submittedName>
</protein>
<dbReference type="Gene3D" id="1.10.1060.10">
    <property type="entry name" value="Alpha-helical ferredoxin"/>
    <property type="match status" value="1"/>
</dbReference>
<dbReference type="PRINTS" id="PR00419">
    <property type="entry name" value="ADXRDTASE"/>
</dbReference>
<dbReference type="Proteomes" id="UP000886874">
    <property type="component" value="Unassembled WGS sequence"/>
</dbReference>
<keyword evidence="2" id="KW-0560">Oxidoreductase</keyword>
<comment type="pathway">
    <text evidence="4">Amino-acid biosynthesis.</text>
</comment>
<gene>
    <name evidence="7" type="ORF">IAA67_01780</name>
</gene>
<dbReference type="NCBIfam" id="TIGR01317">
    <property type="entry name" value="GOGAT_sm_gam"/>
    <property type="match status" value="1"/>
</dbReference>
<dbReference type="PANTHER" id="PTHR43100">
    <property type="entry name" value="GLUTAMATE SYNTHASE [NADPH] SMALL CHAIN"/>
    <property type="match status" value="1"/>
</dbReference>
<reference evidence="7" key="2">
    <citation type="journal article" date="2021" name="PeerJ">
        <title>Extensive microbial diversity within the chicken gut microbiome revealed by metagenomics and culture.</title>
        <authorList>
            <person name="Gilroy R."/>
            <person name="Ravi A."/>
            <person name="Getino M."/>
            <person name="Pursley I."/>
            <person name="Horton D.L."/>
            <person name="Alikhan N.F."/>
            <person name="Baker D."/>
            <person name="Gharbi K."/>
            <person name="Hall N."/>
            <person name="Watson M."/>
            <person name="Adriaenssens E.M."/>
            <person name="Foster-Nyarko E."/>
            <person name="Jarju S."/>
            <person name="Secka A."/>
            <person name="Antonio M."/>
            <person name="Oren A."/>
            <person name="Chaudhuri R.R."/>
            <person name="La Ragione R."/>
            <person name="Hildebrand F."/>
            <person name="Pallen M.J."/>
        </authorList>
    </citation>
    <scope>NUCLEOTIDE SEQUENCE</scope>
    <source>
        <strain evidence="7">ChiSjej2B20-13462</strain>
    </source>
</reference>
<evidence type="ECO:0000313" key="8">
    <source>
        <dbReference type="Proteomes" id="UP000886874"/>
    </source>
</evidence>
<evidence type="ECO:0000313" key="7">
    <source>
        <dbReference type="EMBL" id="HIQ69047.1"/>
    </source>
</evidence>
<keyword evidence="3" id="KW-0314">Glutamate biosynthesis</keyword>
<organism evidence="7 8">
    <name type="scientific">Candidatus Avoscillospira stercorigallinarum</name>
    <dbReference type="NCBI Taxonomy" id="2840708"/>
    <lineage>
        <taxon>Bacteria</taxon>
        <taxon>Bacillati</taxon>
        <taxon>Bacillota</taxon>
        <taxon>Clostridia</taxon>
        <taxon>Eubacteriales</taxon>
        <taxon>Oscillospiraceae</taxon>
        <taxon>Oscillospiraceae incertae sedis</taxon>
        <taxon>Candidatus Avoscillospira</taxon>
    </lineage>
</organism>
<dbReference type="GO" id="GO:0006537">
    <property type="term" value="P:glutamate biosynthetic process"/>
    <property type="evidence" value="ECO:0007669"/>
    <property type="project" value="UniProtKB-KW"/>
</dbReference>